<evidence type="ECO:0000256" key="2">
    <source>
        <dbReference type="SAM" id="Phobius"/>
    </source>
</evidence>
<keyword evidence="2" id="KW-1133">Transmembrane helix</keyword>
<keyword evidence="5" id="KW-1185">Reference proteome</keyword>
<dbReference type="PROSITE" id="PS50041">
    <property type="entry name" value="C_TYPE_LECTIN_2"/>
    <property type="match status" value="1"/>
</dbReference>
<dbReference type="Proteomes" id="UP001381693">
    <property type="component" value="Unassembled WGS sequence"/>
</dbReference>
<reference evidence="4 5" key="1">
    <citation type="submission" date="2023-11" db="EMBL/GenBank/DDBJ databases">
        <title>Halocaridina rubra genome assembly.</title>
        <authorList>
            <person name="Smith C."/>
        </authorList>
    </citation>
    <scope>NUCLEOTIDE SEQUENCE [LARGE SCALE GENOMIC DNA]</scope>
    <source>
        <strain evidence="4">EP-1</strain>
        <tissue evidence="4">Whole</tissue>
    </source>
</reference>
<gene>
    <name evidence="4" type="ORF">SK128_027829</name>
</gene>
<organism evidence="4 5">
    <name type="scientific">Halocaridina rubra</name>
    <name type="common">Hawaiian red shrimp</name>
    <dbReference type="NCBI Taxonomy" id="373956"/>
    <lineage>
        <taxon>Eukaryota</taxon>
        <taxon>Metazoa</taxon>
        <taxon>Ecdysozoa</taxon>
        <taxon>Arthropoda</taxon>
        <taxon>Crustacea</taxon>
        <taxon>Multicrustacea</taxon>
        <taxon>Malacostraca</taxon>
        <taxon>Eumalacostraca</taxon>
        <taxon>Eucarida</taxon>
        <taxon>Decapoda</taxon>
        <taxon>Pleocyemata</taxon>
        <taxon>Caridea</taxon>
        <taxon>Atyoidea</taxon>
        <taxon>Atyidae</taxon>
        <taxon>Halocaridina</taxon>
    </lineage>
</organism>
<keyword evidence="2" id="KW-0472">Membrane</keyword>
<dbReference type="InterPro" id="IPR016187">
    <property type="entry name" value="CTDL_fold"/>
</dbReference>
<feature type="region of interest" description="Disordered" evidence="1">
    <location>
        <begin position="31"/>
        <end position="52"/>
    </location>
</feature>
<sequence>MLTVPGVGGAATTFLGATAVALLFFAGGKAEREEETPQDQLHHNQHDHNQHNHPDFQRILKALQDSDKRISDQLHEWKNKTEHMVTTLLEREDEWKQRAEILVSEISAKEEDWRNRTEEYINSLLDKDTGLKNGTKDLDSIYQPKTEGCSNNATESLVSTILDKESEWVTRSETLIHDTDNLKKLVRGLLFREAEAKKKIIALTTMVRNLLTFSGVARCESPFKVVPYVGCIFLDRVGSTWEEGRTRCQEMGADIFIGATSKQFLHLSRYYKNNDPGNTDIWVGVKGGVWLNGREPEKEEWIPGDPDDGEAGCGHLEAWSQWNNTPRRFLLSDHMCHGKAWTVCHKRP</sequence>
<feature type="transmembrane region" description="Helical" evidence="2">
    <location>
        <begin position="6"/>
        <end position="26"/>
    </location>
</feature>
<feature type="domain" description="C-type lectin" evidence="3">
    <location>
        <begin position="231"/>
        <end position="324"/>
    </location>
</feature>
<evidence type="ECO:0000256" key="1">
    <source>
        <dbReference type="SAM" id="MobiDB-lite"/>
    </source>
</evidence>
<evidence type="ECO:0000313" key="4">
    <source>
        <dbReference type="EMBL" id="KAK7072685.1"/>
    </source>
</evidence>
<dbReference type="InterPro" id="IPR001304">
    <property type="entry name" value="C-type_lectin-like"/>
</dbReference>
<feature type="compositionally biased region" description="Basic and acidic residues" evidence="1">
    <location>
        <begin position="40"/>
        <end position="52"/>
    </location>
</feature>
<accession>A0AAN9A532</accession>
<evidence type="ECO:0000313" key="5">
    <source>
        <dbReference type="Proteomes" id="UP001381693"/>
    </source>
</evidence>
<comment type="caution">
    <text evidence="4">The sequence shown here is derived from an EMBL/GenBank/DDBJ whole genome shotgun (WGS) entry which is preliminary data.</text>
</comment>
<name>A0AAN9A532_HALRR</name>
<dbReference type="InterPro" id="IPR016186">
    <property type="entry name" value="C-type_lectin-like/link_sf"/>
</dbReference>
<dbReference type="EMBL" id="JAXCGZ010013371">
    <property type="protein sequence ID" value="KAK7072685.1"/>
    <property type="molecule type" value="Genomic_DNA"/>
</dbReference>
<proteinExistence type="predicted"/>
<protein>
    <recommendedName>
        <fullName evidence="3">C-type lectin domain-containing protein</fullName>
    </recommendedName>
</protein>
<dbReference type="SUPFAM" id="SSF56436">
    <property type="entry name" value="C-type lectin-like"/>
    <property type="match status" value="1"/>
</dbReference>
<evidence type="ECO:0000259" key="3">
    <source>
        <dbReference type="PROSITE" id="PS50041"/>
    </source>
</evidence>
<keyword evidence="2" id="KW-0812">Transmembrane</keyword>
<dbReference type="Gene3D" id="3.10.100.10">
    <property type="entry name" value="Mannose-Binding Protein A, subunit A"/>
    <property type="match status" value="1"/>
</dbReference>
<dbReference type="AlphaFoldDB" id="A0AAN9A532"/>